<dbReference type="PANTHER" id="PTHR42967:SF1">
    <property type="entry name" value="MBL FOLD METALLO-HYDROLASE"/>
    <property type="match status" value="1"/>
</dbReference>
<dbReference type="PANTHER" id="PTHR42967">
    <property type="entry name" value="METAL DEPENDENT HYDROLASE"/>
    <property type="match status" value="1"/>
</dbReference>
<organism evidence="1 2">
    <name type="scientific">Candidatus Vogelbacteria bacterium RIFOXYD1_FULL_46_19</name>
    <dbReference type="NCBI Taxonomy" id="1802439"/>
    <lineage>
        <taxon>Bacteria</taxon>
        <taxon>Candidatus Vogeliibacteriota</taxon>
    </lineage>
</organism>
<dbReference type="AlphaFoldDB" id="A0A1G2QIW0"/>
<accession>A0A1G2QIW0</accession>
<proteinExistence type="predicted"/>
<dbReference type="Pfam" id="PF13483">
    <property type="entry name" value="Lactamase_B_3"/>
    <property type="match status" value="1"/>
</dbReference>
<protein>
    <recommendedName>
        <fullName evidence="3">Lactamase</fullName>
    </recommendedName>
</protein>
<evidence type="ECO:0000313" key="1">
    <source>
        <dbReference type="EMBL" id="OHA59901.1"/>
    </source>
</evidence>
<sequence length="207" mass="21480">MVITYYGLACLKVSFGDTVVAVNPIGKGHDVKSARFGADVALISVPTEGFNGQEAVAFGSKEPFVIDGPGEYEYSGIFIKGYESVGPQDQVNTIYSFLLEGIRVVHLGALAVATLPPDVLEEISGADIVVAPAGAEGSLPAKAAAKLAASLESKIIIPVLFGDSKSGLLSEFLAEAGAAARTPIDKLSVKKKDLEGQEAEIVVLQTT</sequence>
<dbReference type="Proteomes" id="UP000177838">
    <property type="component" value="Unassembled WGS sequence"/>
</dbReference>
<dbReference type="EMBL" id="MHTK01000004">
    <property type="protein sequence ID" value="OHA59901.1"/>
    <property type="molecule type" value="Genomic_DNA"/>
</dbReference>
<comment type="caution">
    <text evidence="1">The sequence shown here is derived from an EMBL/GenBank/DDBJ whole genome shotgun (WGS) entry which is preliminary data.</text>
</comment>
<name>A0A1G2QIW0_9BACT</name>
<evidence type="ECO:0000313" key="2">
    <source>
        <dbReference type="Proteomes" id="UP000177838"/>
    </source>
</evidence>
<gene>
    <name evidence="1" type="ORF">A2589_02570</name>
</gene>
<dbReference type="STRING" id="1802439.A2589_02570"/>
<reference evidence="1 2" key="1">
    <citation type="journal article" date="2016" name="Nat. Commun.">
        <title>Thousands of microbial genomes shed light on interconnected biogeochemical processes in an aquifer system.</title>
        <authorList>
            <person name="Anantharaman K."/>
            <person name="Brown C.T."/>
            <person name="Hug L.A."/>
            <person name="Sharon I."/>
            <person name="Castelle C.J."/>
            <person name="Probst A.J."/>
            <person name="Thomas B.C."/>
            <person name="Singh A."/>
            <person name="Wilkins M.J."/>
            <person name="Karaoz U."/>
            <person name="Brodie E.L."/>
            <person name="Williams K.H."/>
            <person name="Hubbard S.S."/>
            <person name="Banfield J.F."/>
        </authorList>
    </citation>
    <scope>NUCLEOTIDE SEQUENCE [LARGE SCALE GENOMIC DNA]</scope>
</reference>
<dbReference type="Gene3D" id="3.60.15.10">
    <property type="entry name" value="Ribonuclease Z/Hydroxyacylglutathione hydrolase-like"/>
    <property type="match status" value="1"/>
</dbReference>
<evidence type="ECO:0008006" key="3">
    <source>
        <dbReference type="Google" id="ProtNLM"/>
    </source>
</evidence>
<dbReference type="InterPro" id="IPR036866">
    <property type="entry name" value="RibonucZ/Hydroxyglut_hydro"/>
</dbReference>